<dbReference type="NCBIfam" id="TIGR00125">
    <property type="entry name" value="cyt_tran_rel"/>
    <property type="match status" value="1"/>
</dbReference>
<gene>
    <name evidence="11" type="primary">nadD</name>
    <name evidence="13" type="ORF">C7S18_12475</name>
</gene>
<dbReference type="HAMAP" id="MF_00244">
    <property type="entry name" value="NaMN_adenylyltr"/>
    <property type="match status" value="1"/>
</dbReference>
<proteinExistence type="inferred from homology"/>
<comment type="function">
    <text evidence="1 11">Catalyzes the reversible adenylation of nicotinate mononucleotide (NaMN) to nicotinic acid adenine dinucleotide (NaAD).</text>
</comment>
<dbReference type="GO" id="GO:0004515">
    <property type="term" value="F:nicotinate-nucleotide adenylyltransferase activity"/>
    <property type="evidence" value="ECO:0007669"/>
    <property type="project" value="UniProtKB-UniRule"/>
</dbReference>
<dbReference type="InterPro" id="IPR004821">
    <property type="entry name" value="Cyt_trans-like"/>
</dbReference>
<dbReference type="NCBIfam" id="TIGR00482">
    <property type="entry name" value="nicotinate (nicotinamide) nucleotide adenylyltransferase"/>
    <property type="match status" value="1"/>
</dbReference>
<dbReference type="EC" id="2.7.7.18" evidence="11"/>
<reference evidence="13 14" key="1">
    <citation type="submission" date="2018-03" db="EMBL/GenBank/DDBJ databases">
        <title>Ahniella affigens gen. nov., sp. nov., a gammaproteobacterium isolated from sandy soil near a stream.</title>
        <authorList>
            <person name="Ko Y."/>
            <person name="Kim J.-H."/>
        </authorList>
    </citation>
    <scope>NUCLEOTIDE SEQUENCE [LARGE SCALE GENOMIC DNA]</scope>
    <source>
        <strain evidence="13 14">D13</strain>
    </source>
</reference>
<dbReference type="InterPro" id="IPR005248">
    <property type="entry name" value="NadD/NMNAT"/>
</dbReference>
<name>A0A2P1PSY3_9GAMM</name>
<evidence type="ECO:0000256" key="2">
    <source>
        <dbReference type="ARBA" id="ARBA00005019"/>
    </source>
</evidence>
<evidence type="ECO:0000313" key="13">
    <source>
        <dbReference type="EMBL" id="AVP97965.1"/>
    </source>
</evidence>
<dbReference type="CDD" id="cd02165">
    <property type="entry name" value="NMNAT"/>
    <property type="match status" value="1"/>
</dbReference>
<dbReference type="NCBIfam" id="NF000839">
    <property type="entry name" value="PRK00071.1-1"/>
    <property type="match status" value="1"/>
</dbReference>
<dbReference type="UniPathway" id="UPA00253">
    <property type="reaction ID" value="UER00332"/>
</dbReference>
<dbReference type="PANTHER" id="PTHR39321">
    <property type="entry name" value="NICOTINATE-NUCLEOTIDE ADENYLYLTRANSFERASE-RELATED"/>
    <property type="match status" value="1"/>
</dbReference>
<keyword evidence="9 11" id="KW-0520">NAD</keyword>
<evidence type="ECO:0000256" key="10">
    <source>
        <dbReference type="ARBA" id="ARBA00048721"/>
    </source>
</evidence>
<evidence type="ECO:0000256" key="3">
    <source>
        <dbReference type="ARBA" id="ARBA00009014"/>
    </source>
</evidence>
<dbReference type="GO" id="GO:0009435">
    <property type="term" value="P:NAD+ biosynthetic process"/>
    <property type="evidence" value="ECO:0007669"/>
    <property type="project" value="UniProtKB-UniRule"/>
</dbReference>
<evidence type="ECO:0000256" key="6">
    <source>
        <dbReference type="ARBA" id="ARBA00022695"/>
    </source>
</evidence>
<protein>
    <recommendedName>
        <fullName evidence="11">Probable nicotinate-nucleotide adenylyltransferase</fullName>
        <ecNumber evidence="11">2.7.7.18</ecNumber>
    </recommendedName>
    <alternativeName>
        <fullName evidence="11">Deamido-NAD(+) diphosphorylase</fullName>
    </alternativeName>
    <alternativeName>
        <fullName evidence="11">Deamido-NAD(+) pyrophosphorylase</fullName>
    </alternativeName>
    <alternativeName>
        <fullName evidence="11">Nicotinate mononucleotide adenylyltransferase</fullName>
        <shortName evidence="11">NaMN adenylyltransferase</shortName>
    </alternativeName>
</protein>
<dbReference type="AlphaFoldDB" id="A0A2P1PSY3"/>
<evidence type="ECO:0000256" key="9">
    <source>
        <dbReference type="ARBA" id="ARBA00023027"/>
    </source>
</evidence>
<feature type="domain" description="Cytidyltransferase-like" evidence="12">
    <location>
        <begin position="4"/>
        <end position="165"/>
    </location>
</feature>
<dbReference type="KEGG" id="xba:C7S18_12475"/>
<accession>A0A2P1PSY3</accession>
<evidence type="ECO:0000259" key="12">
    <source>
        <dbReference type="Pfam" id="PF01467"/>
    </source>
</evidence>
<evidence type="ECO:0000256" key="8">
    <source>
        <dbReference type="ARBA" id="ARBA00022840"/>
    </source>
</evidence>
<dbReference type="OrthoDB" id="5295945at2"/>
<evidence type="ECO:0000313" key="14">
    <source>
        <dbReference type="Proteomes" id="UP000241074"/>
    </source>
</evidence>
<dbReference type="EMBL" id="CP027860">
    <property type="protein sequence ID" value="AVP97965.1"/>
    <property type="molecule type" value="Genomic_DNA"/>
</dbReference>
<evidence type="ECO:0000256" key="11">
    <source>
        <dbReference type="HAMAP-Rule" id="MF_00244"/>
    </source>
</evidence>
<comment type="catalytic activity">
    <reaction evidence="10 11">
        <text>nicotinate beta-D-ribonucleotide + ATP + H(+) = deamido-NAD(+) + diphosphate</text>
        <dbReference type="Rhea" id="RHEA:22860"/>
        <dbReference type="ChEBI" id="CHEBI:15378"/>
        <dbReference type="ChEBI" id="CHEBI:30616"/>
        <dbReference type="ChEBI" id="CHEBI:33019"/>
        <dbReference type="ChEBI" id="CHEBI:57502"/>
        <dbReference type="ChEBI" id="CHEBI:58437"/>
        <dbReference type="EC" id="2.7.7.18"/>
    </reaction>
</comment>
<keyword evidence="6 11" id="KW-0548">Nucleotidyltransferase</keyword>
<dbReference type="InterPro" id="IPR014729">
    <property type="entry name" value="Rossmann-like_a/b/a_fold"/>
</dbReference>
<comment type="pathway">
    <text evidence="2 11">Cofactor biosynthesis; NAD(+) biosynthesis; deamido-NAD(+) from nicotinate D-ribonucleotide: step 1/1.</text>
</comment>
<keyword evidence="4 11" id="KW-0662">Pyridine nucleotide biosynthesis</keyword>
<organism evidence="13 14">
    <name type="scientific">Ahniella affigens</name>
    <dbReference type="NCBI Taxonomy" id="2021234"/>
    <lineage>
        <taxon>Bacteria</taxon>
        <taxon>Pseudomonadati</taxon>
        <taxon>Pseudomonadota</taxon>
        <taxon>Gammaproteobacteria</taxon>
        <taxon>Lysobacterales</taxon>
        <taxon>Rhodanobacteraceae</taxon>
        <taxon>Ahniella</taxon>
    </lineage>
</organism>
<keyword evidence="8 11" id="KW-0067">ATP-binding</keyword>
<dbReference type="Pfam" id="PF01467">
    <property type="entry name" value="CTP_transf_like"/>
    <property type="match status" value="1"/>
</dbReference>
<sequence>MLAMFGGTFDPIHNAHLTVAREAHKALGGELRMVPAQVPPHRDQPVASPEQRLAMLKLAVADHPGLGVDEREIQRSGPSYSFDTLCELRREVGAASPLVLVLGADAFAHFDSWFRWRDIFKVAHVLVLTRPRAPSRGSWTNDLEGYVRPRIVARATMLRQRAAGMIASLGVTPMLVSASDIRAKLAAGESVESLLPKPVLAYIEQHKLYR</sequence>
<dbReference type="PANTHER" id="PTHR39321:SF3">
    <property type="entry name" value="PHOSPHOPANTETHEINE ADENYLYLTRANSFERASE"/>
    <property type="match status" value="1"/>
</dbReference>
<evidence type="ECO:0000256" key="1">
    <source>
        <dbReference type="ARBA" id="ARBA00002324"/>
    </source>
</evidence>
<dbReference type="Proteomes" id="UP000241074">
    <property type="component" value="Chromosome"/>
</dbReference>
<evidence type="ECO:0000256" key="7">
    <source>
        <dbReference type="ARBA" id="ARBA00022741"/>
    </source>
</evidence>
<dbReference type="Gene3D" id="3.40.50.620">
    <property type="entry name" value="HUPs"/>
    <property type="match status" value="1"/>
</dbReference>
<reference evidence="13 14" key="2">
    <citation type="submission" date="2018-03" db="EMBL/GenBank/DDBJ databases">
        <authorList>
            <person name="Keele B.F."/>
        </authorList>
    </citation>
    <scope>NUCLEOTIDE SEQUENCE [LARGE SCALE GENOMIC DNA]</scope>
    <source>
        <strain evidence="13 14">D13</strain>
    </source>
</reference>
<comment type="similarity">
    <text evidence="3 11">Belongs to the NadD family.</text>
</comment>
<dbReference type="GO" id="GO:0005524">
    <property type="term" value="F:ATP binding"/>
    <property type="evidence" value="ECO:0007669"/>
    <property type="project" value="UniProtKB-KW"/>
</dbReference>
<keyword evidence="5 11" id="KW-0808">Transferase</keyword>
<evidence type="ECO:0000256" key="5">
    <source>
        <dbReference type="ARBA" id="ARBA00022679"/>
    </source>
</evidence>
<dbReference type="SUPFAM" id="SSF52374">
    <property type="entry name" value="Nucleotidylyl transferase"/>
    <property type="match status" value="1"/>
</dbReference>
<dbReference type="RefSeq" id="WP_106891885.1">
    <property type="nucleotide sequence ID" value="NZ_CP027860.1"/>
</dbReference>
<keyword evidence="7 11" id="KW-0547">Nucleotide-binding</keyword>
<evidence type="ECO:0000256" key="4">
    <source>
        <dbReference type="ARBA" id="ARBA00022642"/>
    </source>
</evidence>
<keyword evidence="14" id="KW-1185">Reference proteome</keyword>